<evidence type="ECO:0000256" key="1">
    <source>
        <dbReference type="SAM" id="MobiDB-lite"/>
    </source>
</evidence>
<reference evidence="3" key="1">
    <citation type="submission" date="2017-03" db="EMBL/GenBank/DDBJ databases">
        <title>Phytopthora megakarya and P. palmivora, two closely related causual agents of cacao black pod achieved similar genome size and gene model numbers by different mechanisms.</title>
        <authorList>
            <person name="Ali S."/>
            <person name="Shao J."/>
            <person name="Larry D.J."/>
            <person name="Kronmiller B."/>
            <person name="Shen D."/>
            <person name="Strem M.D."/>
            <person name="Melnick R.L."/>
            <person name="Guiltinan M.J."/>
            <person name="Tyler B.M."/>
            <person name="Meinhardt L.W."/>
            <person name="Bailey B.A."/>
        </authorList>
    </citation>
    <scope>NUCLEOTIDE SEQUENCE [LARGE SCALE GENOMIC DNA]</scope>
    <source>
        <strain evidence="3">zdho120</strain>
    </source>
</reference>
<gene>
    <name evidence="2" type="ORF">PHMEG_0008898</name>
</gene>
<name>A0A225WK17_9STRA</name>
<sequence length="185" mass="20674">MNFKGTMKWVSESQGIHHLAPRESICRMLAQVIHAGLLGETPWCRFVPDAFYSSAEGTLRLRQAKRYPTSPWHPLGRSFIKVQKQKQSTRETEALQATLPESSDDETQDPSYELSQADWTRQHEPRLLPRTTSRVKTPACLGEYKTGNKRDKGGDPKSHGAFAKSKSRVIPIPKSQAVSRSGGAS</sequence>
<keyword evidence="3" id="KW-1185">Reference proteome</keyword>
<organism evidence="2 3">
    <name type="scientific">Phytophthora megakarya</name>
    <dbReference type="NCBI Taxonomy" id="4795"/>
    <lineage>
        <taxon>Eukaryota</taxon>
        <taxon>Sar</taxon>
        <taxon>Stramenopiles</taxon>
        <taxon>Oomycota</taxon>
        <taxon>Peronosporomycetes</taxon>
        <taxon>Peronosporales</taxon>
        <taxon>Peronosporaceae</taxon>
        <taxon>Phytophthora</taxon>
    </lineage>
</organism>
<evidence type="ECO:0000313" key="3">
    <source>
        <dbReference type="Proteomes" id="UP000198211"/>
    </source>
</evidence>
<feature type="compositionally biased region" description="Polar residues" evidence="1">
    <location>
        <begin position="109"/>
        <end position="119"/>
    </location>
</feature>
<proteinExistence type="predicted"/>
<accession>A0A225WK17</accession>
<evidence type="ECO:0000313" key="2">
    <source>
        <dbReference type="EMBL" id="OWZ17190.1"/>
    </source>
</evidence>
<dbReference type="AlphaFoldDB" id="A0A225WK17"/>
<dbReference type="OrthoDB" id="112055at2759"/>
<dbReference type="EMBL" id="NBNE01000795">
    <property type="protein sequence ID" value="OWZ17190.1"/>
    <property type="molecule type" value="Genomic_DNA"/>
</dbReference>
<comment type="caution">
    <text evidence="2">The sequence shown here is derived from an EMBL/GenBank/DDBJ whole genome shotgun (WGS) entry which is preliminary data.</text>
</comment>
<protein>
    <submittedName>
        <fullName evidence="2">Uncharacterized protein</fullName>
    </submittedName>
</protein>
<feature type="compositionally biased region" description="Basic and acidic residues" evidence="1">
    <location>
        <begin position="146"/>
        <end position="158"/>
    </location>
</feature>
<feature type="region of interest" description="Disordered" evidence="1">
    <location>
        <begin position="82"/>
        <end position="185"/>
    </location>
</feature>
<dbReference type="Proteomes" id="UP000198211">
    <property type="component" value="Unassembled WGS sequence"/>
</dbReference>